<sequence length="558" mass="61181">MRMLTCKCLNVKVFTKTDIKNSIPFECGLKISGWIVMKCLNCQMVTHAKNAESDHLLVFSDLITDKDKIDELTRDANYSPMYKIVVEKPSTNLASNGGSATISNNIRSVLQSIQTSFEDYIAKEQTEMKKRIKAFEDEEHSKFDNLKTRYMQDKNKLINVLIHNDFSKSKNVNFFDEWVGDSPTTPPSVVYPAEKVKTSSPPIVSDKNKKHLLADKSEVTKVTAEFDAGSSRGVPSTIQPTNFSMFPMSDQKVKTDPANIFSAPLSSDDKGSARSKISSLDISVVDEASLPATSSSKSSSLASSSLAATYMTWNADNEIEYLLPKISHPAATNYSPILSPMSLEVPTSIPEEDEEDNNDNVTSTLRNVYMPVKLTTFDADENSDDVTAADTTKSLANPSKPQSIVNKDINAYLADNQNNQPIIVGSFEPEDDHEVKKPRRISRSKGEAEVDDSSSDASNVDDDEPVTQSGMYSMSVPISVPWPARQMSKPLDDAIDETPVDEQSMAAAIRAMARSVKVADDGSELFGELPTSSNAKNSRLSRLSKGNSSENEATLAIG</sequence>
<feature type="region of interest" description="Disordered" evidence="1">
    <location>
        <begin position="427"/>
        <end position="470"/>
    </location>
</feature>
<protein>
    <submittedName>
        <fullName evidence="2 3">Uncharacterized protein</fullName>
    </submittedName>
</protein>
<dbReference type="GO" id="GO:0005737">
    <property type="term" value="C:cytoplasm"/>
    <property type="evidence" value="ECO:0000318"/>
    <property type="project" value="GO_Central"/>
</dbReference>
<dbReference type="EMBL" id="KB097143">
    <property type="protein sequence ID" value="ESN98855.1"/>
    <property type="molecule type" value="Genomic_DNA"/>
</dbReference>
<dbReference type="InParanoid" id="T1ESI1"/>
<dbReference type="EMBL" id="AMQM01001069">
    <property type="status" value="NOT_ANNOTATED_CDS"/>
    <property type="molecule type" value="Genomic_DNA"/>
</dbReference>
<dbReference type="PANTHER" id="PTHR21844">
    <property type="entry name" value="AKT1 SUBSTRATE 1 PROTEIN"/>
    <property type="match status" value="1"/>
</dbReference>
<dbReference type="HOGENOM" id="CLU_488596_0_0_1"/>
<dbReference type="AlphaFoldDB" id="T1ESI1"/>
<dbReference type="GeneID" id="20199531"/>
<organism evidence="3 4">
    <name type="scientific">Helobdella robusta</name>
    <name type="common">Californian leech</name>
    <dbReference type="NCBI Taxonomy" id="6412"/>
    <lineage>
        <taxon>Eukaryota</taxon>
        <taxon>Metazoa</taxon>
        <taxon>Spiralia</taxon>
        <taxon>Lophotrochozoa</taxon>
        <taxon>Annelida</taxon>
        <taxon>Clitellata</taxon>
        <taxon>Hirudinea</taxon>
        <taxon>Rhynchobdellida</taxon>
        <taxon>Glossiphoniidae</taxon>
        <taxon>Helobdella</taxon>
    </lineage>
</organism>
<dbReference type="RefSeq" id="XP_009022804.1">
    <property type="nucleotide sequence ID" value="XM_009024556.1"/>
</dbReference>
<evidence type="ECO:0000313" key="3">
    <source>
        <dbReference type="EnsemblMetazoa" id="HelroP162315"/>
    </source>
</evidence>
<keyword evidence="4" id="KW-1185">Reference proteome</keyword>
<evidence type="ECO:0000313" key="2">
    <source>
        <dbReference type="EMBL" id="ESN98855.1"/>
    </source>
</evidence>
<gene>
    <name evidence="3" type="primary">20199531</name>
    <name evidence="2" type="ORF">HELRODRAFT_162315</name>
</gene>
<dbReference type="EnsemblMetazoa" id="HelroT162315">
    <property type="protein sequence ID" value="HelroP162315"/>
    <property type="gene ID" value="HelroG162315"/>
</dbReference>
<name>T1ESI1_HELRO</name>
<feature type="compositionally biased region" description="Polar residues" evidence="1">
    <location>
        <begin position="530"/>
        <end position="552"/>
    </location>
</feature>
<feature type="region of interest" description="Disordered" evidence="1">
    <location>
        <begin position="527"/>
        <end position="558"/>
    </location>
</feature>
<dbReference type="PANTHER" id="PTHR21844:SF2">
    <property type="entry name" value="PROLINE-RICH AKT1 SUBSTRATE 1"/>
    <property type="match status" value="1"/>
</dbReference>
<dbReference type="KEGG" id="hro:HELRODRAFT_162315"/>
<dbReference type="GO" id="GO:1904262">
    <property type="term" value="P:negative regulation of TORC1 signaling"/>
    <property type="evidence" value="ECO:0000318"/>
    <property type="project" value="GO_Central"/>
</dbReference>
<dbReference type="eggNOG" id="ENOG502SEN7">
    <property type="taxonomic scope" value="Eukaryota"/>
</dbReference>
<reference evidence="4" key="1">
    <citation type="submission" date="2012-12" db="EMBL/GenBank/DDBJ databases">
        <authorList>
            <person name="Hellsten U."/>
            <person name="Grimwood J."/>
            <person name="Chapman J.A."/>
            <person name="Shapiro H."/>
            <person name="Aerts A."/>
            <person name="Otillar R.P."/>
            <person name="Terry A.Y."/>
            <person name="Boore J.L."/>
            <person name="Simakov O."/>
            <person name="Marletaz F."/>
            <person name="Cho S.-J."/>
            <person name="Edsinger-Gonzales E."/>
            <person name="Havlak P."/>
            <person name="Kuo D.-H."/>
            <person name="Larsson T."/>
            <person name="Lv J."/>
            <person name="Arendt D."/>
            <person name="Savage R."/>
            <person name="Osoegawa K."/>
            <person name="de Jong P."/>
            <person name="Lindberg D.R."/>
            <person name="Seaver E.C."/>
            <person name="Weisblat D.A."/>
            <person name="Putnam N.H."/>
            <person name="Grigoriev I.V."/>
            <person name="Rokhsar D.S."/>
        </authorList>
    </citation>
    <scope>NUCLEOTIDE SEQUENCE</scope>
</reference>
<dbReference type="CTD" id="20199531"/>
<reference evidence="3" key="3">
    <citation type="submission" date="2015-06" db="UniProtKB">
        <authorList>
            <consortium name="EnsemblMetazoa"/>
        </authorList>
    </citation>
    <scope>IDENTIFICATION</scope>
</reference>
<evidence type="ECO:0000256" key="1">
    <source>
        <dbReference type="SAM" id="MobiDB-lite"/>
    </source>
</evidence>
<dbReference type="InterPro" id="IPR026682">
    <property type="entry name" value="AKT1S1"/>
</dbReference>
<dbReference type="Proteomes" id="UP000015101">
    <property type="component" value="Unassembled WGS sequence"/>
</dbReference>
<accession>T1ESI1</accession>
<dbReference type="STRING" id="6412.T1ESI1"/>
<evidence type="ECO:0000313" key="4">
    <source>
        <dbReference type="Proteomes" id="UP000015101"/>
    </source>
</evidence>
<feature type="compositionally biased region" description="Acidic residues" evidence="1">
    <location>
        <begin position="449"/>
        <end position="465"/>
    </location>
</feature>
<dbReference type="GO" id="GO:0048011">
    <property type="term" value="P:neurotrophin TRK receptor signaling pathway"/>
    <property type="evidence" value="ECO:0007669"/>
    <property type="project" value="InterPro"/>
</dbReference>
<dbReference type="OrthoDB" id="9992964at2759"/>
<proteinExistence type="predicted"/>
<reference evidence="2 4" key="2">
    <citation type="journal article" date="2013" name="Nature">
        <title>Insights into bilaterian evolution from three spiralian genomes.</title>
        <authorList>
            <person name="Simakov O."/>
            <person name="Marletaz F."/>
            <person name="Cho S.J."/>
            <person name="Edsinger-Gonzales E."/>
            <person name="Havlak P."/>
            <person name="Hellsten U."/>
            <person name="Kuo D.H."/>
            <person name="Larsson T."/>
            <person name="Lv J."/>
            <person name="Arendt D."/>
            <person name="Savage R."/>
            <person name="Osoegawa K."/>
            <person name="de Jong P."/>
            <person name="Grimwood J."/>
            <person name="Chapman J.A."/>
            <person name="Shapiro H."/>
            <person name="Aerts A."/>
            <person name="Otillar R.P."/>
            <person name="Terry A.Y."/>
            <person name="Boore J.L."/>
            <person name="Grigoriev I.V."/>
            <person name="Lindberg D.R."/>
            <person name="Seaver E.C."/>
            <person name="Weisblat D.A."/>
            <person name="Putnam N.H."/>
            <person name="Rokhsar D.S."/>
        </authorList>
    </citation>
    <scope>NUCLEOTIDE SEQUENCE</scope>
</reference>